<dbReference type="PANTHER" id="PTHR47894:SF1">
    <property type="entry name" value="HTH-TYPE TRANSCRIPTIONAL REGULATOR VQSM"/>
    <property type="match status" value="1"/>
</dbReference>
<keyword evidence="2" id="KW-0238">DNA-binding</keyword>
<keyword evidence="3" id="KW-0804">Transcription</keyword>
<dbReference type="InterPro" id="IPR009057">
    <property type="entry name" value="Homeodomain-like_sf"/>
</dbReference>
<dbReference type="GO" id="GO:0003700">
    <property type="term" value="F:DNA-binding transcription factor activity"/>
    <property type="evidence" value="ECO:0007669"/>
    <property type="project" value="InterPro"/>
</dbReference>
<dbReference type="GO" id="GO:0005829">
    <property type="term" value="C:cytosol"/>
    <property type="evidence" value="ECO:0007669"/>
    <property type="project" value="TreeGrafter"/>
</dbReference>
<dbReference type="InterPro" id="IPR018062">
    <property type="entry name" value="HTH_AraC-typ_CS"/>
</dbReference>
<dbReference type="InterPro" id="IPR018060">
    <property type="entry name" value="HTH_AraC"/>
</dbReference>
<protein>
    <submittedName>
        <fullName evidence="5">AraC family transcriptional regulator</fullName>
    </submittedName>
</protein>
<comment type="caution">
    <text evidence="5">The sequence shown here is derived from an EMBL/GenBank/DDBJ whole genome shotgun (WGS) entry which is preliminary data.</text>
</comment>
<dbReference type="GO" id="GO:0009893">
    <property type="term" value="P:positive regulation of metabolic process"/>
    <property type="evidence" value="ECO:0007669"/>
    <property type="project" value="UniProtKB-ARBA"/>
</dbReference>
<accession>A0A923G7F0</accession>
<sequence length="344" mass="38113">MPSTPLDPQLDLALASPFMLQTLVQLASDRGLDGERLCRGLGFTPAELQDPAQRIACRQAVALIQRALQALPGQGLGLWVGHRNVLGTLGLLGHVLSLCRTLRDAFEVGVRYQHASGGIAVYSLHEGARETLIEVECRLPYAEIQVFAVEEFFASMLVYGRTLIGAEFQPLRFEFTHAAPVYRDTYVHLLGPAVTFGCLHNRMVIASRWLDQPLPGHQPVALRQALKLLELECAPLQHKASLLQSVERAIARDLPEGCRIDSVAADLNMSSRTLRRHLTEHGVTFEGLQEQVRQSRAMSLLGNPNMPIERIAEALGYSDVRGFRRAFKRWTGQSPSGWRDSPAL</sequence>
<proteinExistence type="predicted"/>
<dbReference type="AlphaFoldDB" id="A0A923G7F0"/>
<name>A0A923G7F0_9PSED</name>
<evidence type="ECO:0000313" key="5">
    <source>
        <dbReference type="EMBL" id="MBC3445531.1"/>
    </source>
</evidence>
<evidence type="ECO:0000259" key="4">
    <source>
        <dbReference type="PROSITE" id="PS01124"/>
    </source>
</evidence>
<dbReference type="PROSITE" id="PS01124">
    <property type="entry name" value="HTH_ARAC_FAMILY_2"/>
    <property type="match status" value="1"/>
</dbReference>
<dbReference type="GO" id="GO:0000976">
    <property type="term" value="F:transcription cis-regulatory region binding"/>
    <property type="evidence" value="ECO:0007669"/>
    <property type="project" value="TreeGrafter"/>
</dbReference>
<dbReference type="Gene3D" id="1.10.10.60">
    <property type="entry name" value="Homeodomain-like"/>
    <property type="match status" value="1"/>
</dbReference>
<organism evidence="5">
    <name type="scientific">Pseudomonas peradeniyensis</name>
    <dbReference type="NCBI Taxonomy" id="2745488"/>
    <lineage>
        <taxon>Bacteria</taxon>
        <taxon>Pseudomonadati</taxon>
        <taxon>Pseudomonadota</taxon>
        <taxon>Gammaproteobacteria</taxon>
        <taxon>Pseudomonadales</taxon>
        <taxon>Pseudomonadaceae</taxon>
        <taxon>Pseudomonas</taxon>
    </lineage>
</organism>
<evidence type="ECO:0000256" key="1">
    <source>
        <dbReference type="ARBA" id="ARBA00023015"/>
    </source>
</evidence>
<dbReference type="PANTHER" id="PTHR47894">
    <property type="entry name" value="HTH-TYPE TRANSCRIPTIONAL REGULATOR GADX"/>
    <property type="match status" value="1"/>
</dbReference>
<evidence type="ECO:0000256" key="2">
    <source>
        <dbReference type="ARBA" id="ARBA00023125"/>
    </source>
</evidence>
<dbReference type="SUPFAM" id="SSF46689">
    <property type="entry name" value="Homeodomain-like"/>
    <property type="match status" value="1"/>
</dbReference>
<dbReference type="InterPro" id="IPR032687">
    <property type="entry name" value="AraC-type_N"/>
</dbReference>
<reference evidence="5" key="1">
    <citation type="journal article" date="2020" name="Microorganisms">
        <title>Reliable Identification of Environmental Pseudomonas Isolates Using the rpoD Gene.</title>
        <authorList>
            <consortium name="The Broad Institute Genome Sequencing Platform"/>
            <person name="Girard L."/>
            <person name="Lood C."/>
            <person name="Rokni-Zadeh H."/>
            <person name="van Noort V."/>
            <person name="Lavigne R."/>
            <person name="De Mot R."/>
        </authorList>
    </citation>
    <scope>NUCLEOTIDE SEQUENCE</scope>
    <source>
        <strain evidence="5">BW13M1</strain>
    </source>
</reference>
<evidence type="ECO:0000256" key="3">
    <source>
        <dbReference type="ARBA" id="ARBA00023163"/>
    </source>
</evidence>
<keyword evidence="1" id="KW-0805">Transcription regulation</keyword>
<dbReference type="SMART" id="SM00342">
    <property type="entry name" value="HTH_ARAC"/>
    <property type="match status" value="1"/>
</dbReference>
<dbReference type="EMBL" id="JABWRJ010000006">
    <property type="protein sequence ID" value="MBC3445531.1"/>
    <property type="molecule type" value="Genomic_DNA"/>
</dbReference>
<gene>
    <name evidence="5" type="ORF">HU751_07090</name>
</gene>
<feature type="domain" description="HTH araC/xylS-type" evidence="4">
    <location>
        <begin position="244"/>
        <end position="341"/>
    </location>
</feature>
<reference evidence="5" key="2">
    <citation type="submission" date="2020-07" db="EMBL/GenBank/DDBJ databases">
        <authorList>
            <person name="Lood C."/>
            <person name="Girard L."/>
        </authorList>
    </citation>
    <scope>NUCLEOTIDE SEQUENCE</scope>
    <source>
        <strain evidence="5">BW13M1</strain>
    </source>
</reference>
<dbReference type="RefSeq" id="WP_186732591.1">
    <property type="nucleotide sequence ID" value="NZ_JABWRJ020000001.1"/>
</dbReference>
<dbReference type="Pfam" id="PF12625">
    <property type="entry name" value="Arabinose_bd"/>
    <property type="match status" value="1"/>
</dbReference>
<dbReference type="PROSITE" id="PS00041">
    <property type="entry name" value="HTH_ARAC_FAMILY_1"/>
    <property type="match status" value="1"/>
</dbReference>
<dbReference type="Pfam" id="PF12833">
    <property type="entry name" value="HTH_18"/>
    <property type="match status" value="1"/>
</dbReference>